<dbReference type="FunFam" id="3.30.499.10:FF:000007">
    <property type="entry name" value="3-isopropylmalate dehydratase large subunit"/>
    <property type="match status" value="1"/>
</dbReference>
<evidence type="ECO:0000256" key="5">
    <source>
        <dbReference type="ARBA" id="ARBA00022430"/>
    </source>
</evidence>
<evidence type="ECO:0000313" key="16">
    <source>
        <dbReference type="Proteomes" id="UP000024900"/>
    </source>
</evidence>
<dbReference type="PANTHER" id="PTHR43822:SF9">
    <property type="entry name" value="3-ISOPROPYLMALATE DEHYDRATASE"/>
    <property type="match status" value="1"/>
</dbReference>
<comment type="function">
    <text evidence="2 13">Catalyzes the isomerization between 2-isopropylmalate and 3-isopropylmalate, via the formation of 2-isopropylmaleate.</text>
</comment>
<evidence type="ECO:0000256" key="7">
    <source>
        <dbReference type="ARBA" id="ARBA00022605"/>
    </source>
</evidence>
<dbReference type="GO" id="GO:0009098">
    <property type="term" value="P:L-leucine biosynthetic process"/>
    <property type="evidence" value="ECO:0007669"/>
    <property type="project" value="UniProtKB-UniRule"/>
</dbReference>
<dbReference type="Proteomes" id="UP000024900">
    <property type="component" value="Unassembled WGS sequence"/>
</dbReference>
<dbReference type="InterPro" id="IPR001030">
    <property type="entry name" value="Acoase/IPM_deHydtase_lsu_aba"/>
</dbReference>
<gene>
    <name evidence="13 15" type="primary">leuC</name>
    <name evidence="15" type="ORF">BJA5080_01490</name>
</gene>
<dbReference type="NCBIfam" id="TIGR00170">
    <property type="entry name" value="leuC"/>
    <property type="match status" value="1"/>
</dbReference>
<comment type="cofactor">
    <cofactor evidence="13">
        <name>[4Fe-4S] cluster</name>
        <dbReference type="ChEBI" id="CHEBI:49883"/>
    </cofactor>
    <text evidence="13">Binds 1 [4Fe-4S] cluster per subunit.</text>
</comment>
<comment type="caution">
    <text evidence="15">The sequence shown here is derived from an EMBL/GenBank/DDBJ whole genome shotgun (WGS) entry which is preliminary data.</text>
</comment>
<name>A0A837C748_9BRAD</name>
<dbReference type="InterPro" id="IPR033941">
    <property type="entry name" value="IPMI_cat"/>
</dbReference>
<dbReference type="InterPro" id="IPR050067">
    <property type="entry name" value="IPM_dehydratase_rel_enz"/>
</dbReference>
<evidence type="ECO:0000256" key="12">
    <source>
        <dbReference type="ARBA" id="ARBA00023304"/>
    </source>
</evidence>
<dbReference type="GO" id="GO:0051539">
    <property type="term" value="F:4 iron, 4 sulfur cluster binding"/>
    <property type="evidence" value="ECO:0007669"/>
    <property type="project" value="UniProtKB-KW"/>
</dbReference>
<keyword evidence="8 13" id="KW-0479">Metal-binding</keyword>
<dbReference type="SUPFAM" id="SSF53732">
    <property type="entry name" value="Aconitase iron-sulfur domain"/>
    <property type="match status" value="1"/>
</dbReference>
<dbReference type="HAMAP" id="MF_01026">
    <property type="entry name" value="LeuC_type1"/>
    <property type="match status" value="1"/>
</dbReference>
<evidence type="ECO:0000256" key="4">
    <source>
        <dbReference type="ARBA" id="ARBA00011271"/>
    </source>
</evidence>
<dbReference type="AlphaFoldDB" id="A0A837C748"/>
<protein>
    <recommendedName>
        <fullName evidence="13">3-isopropylmalate dehydratase large subunit</fullName>
        <ecNumber evidence="13">4.2.1.33</ecNumber>
    </recommendedName>
    <alternativeName>
        <fullName evidence="13">Alpha-IPM isomerase</fullName>
        <shortName evidence="13">IPMI</shortName>
    </alternativeName>
    <alternativeName>
        <fullName evidence="13">Isopropylmalate isomerase</fullName>
    </alternativeName>
</protein>
<evidence type="ECO:0000256" key="2">
    <source>
        <dbReference type="ARBA" id="ARBA00002695"/>
    </source>
</evidence>
<dbReference type="CDD" id="cd01583">
    <property type="entry name" value="IPMI"/>
    <property type="match status" value="1"/>
</dbReference>
<comment type="pathway">
    <text evidence="3 13">Amino-acid biosynthesis; L-leucine biosynthesis; L-leucine from 3-methyl-2-oxobutanoate: step 2/4.</text>
</comment>
<evidence type="ECO:0000256" key="13">
    <source>
        <dbReference type="HAMAP-Rule" id="MF_01026"/>
    </source>
</evidence>
<dbReference type="InterPro" id="IPR018136">
    <property type="entry name" value="Aconitase_4Fe-4S_BS"/>
</dbReference>
<dbReference type="PANTHER" id="PTHR43822">
    <property type="entry name" value="HOMOACONITASE, MITOCHONDRIAL-RELATED"/>
    <property type="match status" value="1"/>
</dbReference>
<evidence type="ECO:0000256" key="6">
    <source>
        <dbReference type="ARBA" id="ARBA00022485"/>
    </source>
</evidence>
<evidence type="ECO:0000256" key="8">
    <source>
        <dbReference type="ARBA" id="ARBA00022723"/>
    </source>
</evidence>
<comment type="catalytic activity">
    <reaction evidence="1 13">
        <text>(2R,3S)-3-isopropylmalate = (2S)-2-isopropylmalate</text>
        <dbReference type="Rhea" id="RHEA:32287"/>
        <dbReference type="ChEBI" id="CHEBI:1178"/>
        <dbReference type="ChEBI" id="CHEBI:35121"/>
        <dbReference type="EC" id="4.2.1.33"/>
    </reaction>
</comment>
<keyword evidence="10 13" id="KW-0411">Iron-sulfur</keyword>
<evidence type="ECO:0000256" key="11">
    <source>
        <dbReference type="ARBA" id="ARBA00023239"/>
    </source>
</evidence>
<dbReference type="NCBIfam" id="NF009116">
    <property type="entry name" value="PRK12466.1"/>
    <property type="match status" value="1"/>
</dbReference>
<reference evidence="15 16" key="1">
    <citation type="journal article" date="2014" name="BMC Genomics">
        <title>Comparative genomics of Bradyrhizobium japonicum CPAC 15 and Bradyrhizobium diazoefficiens CPAC 7: elite model strains for understanding symbiotic performance with soybean.</title>
        <authorList>
            <person name="Siqueira A.F."/>
            <person name="Ormeno-Orrillo E."/>
            <person name="Souza R.C."/>
            <person name="Rodrigues E.P."/>
            <person name="Almeida L.G."/>
            <person name="Barcellos F.G."/>
            <person name="Batista J.S."/>
            <person name="Nakatami A.S."/>
            <person name="Martinez-Romero E."/>
            <person name="Vasconcelos A.T."/>
            <person name="Hungria M."/>
        </authorList>
    </citation>
    <scope>NUCLEOTIDE SEQUENCE [LARGE SCALE GENOMIC DNA]</scope>
    <source>
        <strain evidence="15 16">SEMIA 5080</strain>
    </source>
</reference>
<dbReference type="UniPathway" id="UPA00048">
    <property type="reaction ID" value="UER00071"/>
</dbReference>
<feature type="binding site" evidence="13">
    <location>
        <position position="434"/>
    </location>
    <ligand>
        <name>[4Fe-4S] cluster</name>
        <dbReference type="ChEBI" id="CHEBI:49883"/>
    </ligand>
</feature>
<dbReference type="InterPro" id="IPR036008">
    <property type="entry name" value="Aconitase_4Fe-4S_dom"/>
</dbReference>
<dbReference type="InterPro" id="IPR015931">
    <property type="entry name" value="Acnase/IPM_dHydase_lsu_aba_1/3"/>
</dbReference>
<keyword evidence="6 13" id="KW-0004">4Fe-4S</keyword>
<evidence type="ECO:0000259" key="14">
    <source>
        <dbReference type="Pfam" id="PF00330"/>
    </source>
</evidence>
<dbReference type="PROSITE" id="PS00450">
    <property type="entry name" value="ACONITASE_1"/>
    <property type="match status" value="1"/>
</dbReference>
<dbReference type="Gene3D" id="3.30.499.10">
    <property type="entry name" value="Aconitase, domain 3"/>
    <property type="match status" value="2"/>
</dbReference>
<dbReference type="PROSITE" id="PS01244">
    <property type="entry name" value="ACONITASE_2"/>
    <property type="match status" value="1"/>
</dbReference>
<dbReference type="EC" id="4.2.1.33" evidence="13"/>
<dbReference type="GO" id="GO:0003861">
    <property type="term" value="F:3-isopropylmalate dehydratase activity"/>
    <property type="evidence" value="ECO:0007669"/>
    <property type="project" value="UniProtKB-UniRule"/>
</dbReference>
<accession>A0A837C748</accession>
<dbReference type="EMBL" id="ADOU02000007">
    <property type="protein sequence ID" value="KGJ64848.1"/>
    <property type="molecule type" value="Genomic_DNA"/>
</dbReference>
<feature type="binding site" evidence="13">
    <location>
        <position position="431"/>
    </location>
    <ligand>
        <name>[4Fe-4S] cluster</name>
        <dbReference type="ChEBI" id="CHEBI:49883"/>
    </ligand>
</feature>
<sequence length="491" mass="52198">MPSVGMIGGTTAHQMPIRGGRIVDTRGRTLLAKIWDQHVIAHVSDDTDLLHVDRHLLHDLGGSRGLIDLKSRNLPVHNPELTFATPDHAISTASGRAGTITTGQELLAALRTETSASGIRLFDIDQPGQGIVHVIGPELGLSLPGCLIVCGDSHTCTHGGLGALAFGIGSSELTHVLATQTIIQRRPKTMRVTFDGRMPFGVTAKDLILALIGHVGAAGGIGYAVEYAGSAIRDMPIEGRLTICNLSVELGAKMGLIAPDQTTFDYVRGRPYAPQGEMWERAVTAWRTLRSDRDAMFDREVSIDVATIIPQITWGTSPEHVLGVDGRIPDPRDIADPARRGAIEIALDYMGLTPGAPIAGTPVDWVFIGSCTNSRLSDLRGAAEVARGRKVAPGVRAWVVPGSETVKRDAVVEGLDKIFIDAGFEWREPGCSMCLAANGETVPPGQRSVSTSNRNFIGRQGPRARTHLASPAMAAAAAVSGAIADVRTMER</sequence>
<comment type="subunit">
    <text evidence="4 13">Heterodimer of LeuC and LeuD.</text>
</comment>
<keyword evidence="7 13" id="KW-0028">Amino-acid biosynthesis</keyword>
<comment type="similarity">
    <text evidence="13">Belongs to the aconitase/IPM isomerase family. LeuC type 1 subfamily.</text>
</comment>
<keyword evidence="5 13" id="KW-0432">Leucine biosynthesis</keyword>
<evidence type="ECO:0000256" key="3">
    <source>
        <dbReference type="ARBA" id="ARBA00004729"/>
    </source>
</evidence>
<feature type="binding site" evidence="13">
    <location>
        <position position="371"/>
    </location>
    <ligand>
        <name>[4Fe-4S] cluster</name>
        <dbReference type="ChEBI" id="CHEBI:49883"/>
    </ligand>
</feature>
<dbReference type="NCBIfam" id="NF004016">
    <property type="entry name" value="PRK05478.1"/>
    <property type="match status" value="1"/>
</dbReference>
<dbReference type="Pfam" id="PF00330">
    <property type="entry name" value="Aconitase"/>
    <property type="match status" value="1"/>
</dbReference>
<evidence type="ECO:0000256" key="9">
    <source>
        <dbReference type="ARBA" id="ARBA00023004"/>
    </source>
</evidence>
<proteinExistence type="inferred from homology"/>
<evidence type="ECO:0000256" key="1">
    <source>
        <dbReference type="ARBA" id="ARBA00000491"/>
    </source>
</evidence>
<evidence type="ECO:0000256" key="10">
    <source>
        <dbReference type="ARBA" id="ARBA00023014"/>
    </source>
</evidence>
<dbReference type="GO" id="GO:0046872">
    <property type="term" value="F:metal ion binding"/>
    <property type="evidence" value="ECO:0007669"/>
    <property type="project" value="UniProtKB-KW"/>
</dbReference>
<evidence type="ECO:0000313" key="15">
    <source>
        <dbReference type="EMBL" id="KGJ64848.1"/>
    </source>
</evidence>
<dbReference type="InterPro" id="IPR004430">
    <property type="entry name" value="3-IsopropMal_deHydase_lsu"/>
</dbReference>
<organism evidence="15 16">
    <name type="scientific">Bradyrhizobium diazoefficiens SEMIA 5080</name>
    <dbReference type="NCBI Taxonomy" id="754504"/>
    <lineage>
        <taxon>Bacteria</taxon>
        <taxon>Pseudomonadati</taxon>
        <taxon>Pseudomonadota</taxon>
        <taxon>Alphaproteobacteria</taxon>
        <taxon>Hyphomicrobiales</taxon>
        <taxon>Nitrobacteraceae</taxon>
        <taxon>Bradyrhizobium</taxon>
    </lineage>
</organism>
<keyword evidence="11 13" id="KW-0456">Lyase</keyword>
<keyword evidence="12 13" id="KW-0100">Branched-chain amino acid biosynthesis</keyword>
<feature type="domain" description="Aconitase/3-isopropylmalate dehydratase large subunit alpha/beta/alpha" evidence="14">
    <location>
        <begin position="33"/>
        <end position="481"/>
    </location>
</feature>
<dbReference type="PRINTS" id="PR00415">
    <property type="entry name" value="ACONITASE"/>
</dbReference>
<keyword evidence="9 13" id="KW-0408">Iron</keyword>